<accession>A0AAD9HFK1</accession>
<dbReference type="EMBL" id="MU842888">
    <property type="protein sequence ID" value="KAK2027828.1"/>
    <property type="molecule type" value="Genomic_DNA"/>
</dbReference>
<dbReference type="Proteomes" id="UP001232148">
    <property type="component" value="Unassembled WGS sequence"/>
</dbReference>
<reference evidence="1" key="1">
    <citation type="submission" date="2021-06" db="EMBL/GenBank/DDBJ databases">
        <title>Comparative genomics, transcriptomics and evolutionary studies reveal genomic signatures of adaptation to plant cell wall in hemibiotrophic fungi.</title>
        <authorList>
            <consortium name="DOE Joint Genome Institute"/>
            <person name="Baroncelli R."/>
            <person name="Diaz J.F."/>
            <person name="Benocci T."/>
            <person name="Peng M."/>
            <person name="Battaglia E."/>
            <person name="Haridas S."/>
            <person name="Andreopoulos W."/>
            <person name="Labutti K."/>
            <person name="Pangilinan J."/>
            <person name="Floch G.L."/>
            <person name="Makela M.R."/>
            <person name="Henrissat B."/>
            <person name="Grigoriev I.V."/>
            <person name="Crouch J.A."/>
            <person name="De Vries R.P."/>
            <person name="Sukno S.A."/>
            <person name="Thon M.R."/>
        </authorList>
    </citation>
    <scope>NUCLEOTIDE SEQUENCE</scope>
    <source>
        <strain evidence="1">MAFF235873</strain>
    </source>
</reference>
<protein>
    <submittedName>
        <fullName evidence="1">Uncharacterized protein</fullName>
    </submittedName>
</protein>
<sequence>MRCHLAGLSLPYLNVAAIIISPSSFGTNIRIGPLPWRLRLMTGMGGSFSTRISRRSDLILRTLYAARQLSLPLCRRRPRKSEGGRGATNRRSAPLIINNLGSDTHGSAATCWAVHRHRQIPGCAIQSVRHFLHRFVFIQIDIWLGQSAPYRAYVHAESASPCKLCIEHPNPGLNHYLISMDYCYQWRI</sequence>
<comment type="caution">
    <text evidence="1">The sequence shown here is derived from an EMBL/GenBank/DDBJ whole genome shotgun (WGS) entry which is preliminary data.</text>
</comment>
<name>A0AAD9HFK1_9PEZI</name>
<organism evidence="1 2">
    <name type="scientific">Colletotrichum zoysiae</name>
    <dbReference type="NCBI Taxonomy" id="1216348"/>
    <lineage>
        <taxon>Eukaryota</taxon>
        <taxon>Fungi</taxon>
        <taxon>Dikarya</taxon>
        <taxon>Ascomycota</taxon>
        <taxon>Pezizomycotina</taxon>
        <taxon>Sordariomycetes</taxon>
        <taxon>Hypocreomycetidae</taxon>
        <taxon>Glomerellales</taxon>
        <taxon>Glomerellaceae</taxon>
        <taxon>Colletotrichum</taxon>
        <taxon>Colletotrichum graminicola species complex</taxon>
    </lineage>
</organism>
<keyword evidence="2" id="KW-1185">Reference proteome</keyword>
<dbReference type="AlphaFoldDB" id="A0AAD9HFK1"/>
<evidence type="ECO:0000313" key="2">
    <source>
        <dbReference type="Proteomes" id="UP001232148"/>
    </source>
</evidence>
<proteinExistence type="predicted"/>
<evidence type="ECO:0000313" key="1">
    <source>
        <dbReference type="EMBL" id="KAK2027828.1"/>
    </source>
</evidence>
<gene>
    <name evidence="1" type="ORF">LX32DRAFT_427711</name>
</gene>